<accession>A0A429X449</accession>
<evidence type="ECO:0000313" key="3">
    <source>
        <dbReference type="Proteomes" id="UP000287296"/>
    </source>
</evidence>
<organism evidence="2 3">
    <name type="scientific">Siminovitchia terrae</name>
    <name type="common">Bacillus terrae</name>
    <dbReference type="NCBI Taxonomy" id="1914933"/>
    <lineage>
        <taxon>Bacteria</taxon>
        <taxon>Bacillati</taxon>
        <taxon>Bacillota</taxon>
        <taxon>Bacilli</taxon>
        <taxon>Bacillales</taxon>
        <taxon>Bacillaceae</taxon>
        <taxon>Siminovitchia</taxon>
    </lineage>
</organism>
<dbReference type="SUPFAM" id="SSF51445">
    <property type="entry name" value="(Trans)glycosidases"/>
    <property type="match status" value="1"/>
</dbReference>
<evidence type="ECO:0000256" key="1">
    <source>
        <dbReference type="SAM" id="Phobius"/>
    </source>
</evidence>
<dbReference type="AlphaFoldDB" id="A0A429X449"/>
<keyword evidence="1" id="KW-0472">Membrane</keyword>
<dbReference type="Gene3D" id="3.20.20.80">
    <property type="entry name" value="Glycosidases"/>
    <property type="match status" value="1"/>
</dbReference>
<sequence length="1061" mass="123957">MKRIYIAGLIFIIALALPIILWLIEPGKGLRVAIIDKTVPNETYREHLGITWLLKHLKISDENENISEPASNYFGFQPDHKKESYQIRQLPDDYDKYDVIYLADTYGVYEEDLPWIEKSREGSRSGKVYGGLEKEEWKAITDRLNKKKKSLLVAEFNTFASPTSESVRKSVTDYLGIDWSGWTGRYFDELDPRKNEEIPQWILDEFKDSWTYSGSGVILVNDLDYQVIVLEKEKHLQKDGISLSFTPEGKKQFGLKDSPDYQYWFDIVTPKEGTTVLANYEWGLTDEGSKILEQNGIPAEFAAVAKSEHGQSSSYYFAGDFNDVTDVPRFYQMKGLKQIYKVAQKFSDQAFYWSTYLPMMTSILEQFEESPKMEKKTRSSKLQYNARIKEDVFEVMKDGKWTPLTIKGVNIGMGKPGTFPGEAAITEEEYYRWFEQIGKMNANTIRIYTLHPPGFYNALKRYNDQHEEKIYVLHGVWINEEKLGESLDAFEKENLKDFQKEMKTIVDVIHGNKIVEQKAGHASGAYRADISEYVIGWVLGIEWYPFMVENTNEKYPDMGDYDGKYFETKNAEAFEYWLAQQMDFITKYEAEHYHWMRPMSFTNWVTTDILEHPSDSTGQEDIVSVDPNVIYTKNETKLTDQFASYHVYPYYPDFLNYDEKYQTYVDHRGKNNNYAGYLAELHDAHRLPILVAEFGVPSSRGLTHENPFGWNQGFLSEKQQGEIIRHLFEDIMEEKLLGGLIFTWQDEWFKRTWNTMDYDNPDRRPFWSNAQTNEEQFGLLSFDRHKIQVDGKVDEWKKEALYKKDKGNLKALYVDHDERYLYVRLDHDKNSKGDPLILFDVVPKQGNTFIKGNDDVRFSNGVDFIVDLSKKESRIKVDAYYDFFTYQYVHTLKLIETDGEPPSKNSGEFSLIKYALNKEYYLPDRKKTIPFSSYETGKLREGNGNPASDEYDSLADYYINDEGIIEMRIPWLLIQSKDPSQKEFTGDFYKDGMEASTFVDQIYIGALYFDAEGNVQDSFPSIENKVLKEMEGYTWKSWNEPASKERLKQSYYIVEDVFSKY</sequence>
<comment type="caution">
    <text evidence="2">The sequence shown here is derived from an EMBL/GenBank/DDBJ whole genome shotgun (WGS) entry which is preliminary data.</text>
</comment>
<feature type="transmembrane region" description="Helical" evidence="1">
    <location>
        <begin position="5"/>
        <end position="24"/>
    </location>
</feature>
<gene>
    <name evidence="2" type="ORF">D5F11_018885</name>
</gene>
<proteinExistence type="predicted"/>
<evidence type="ECO:0000313" key="2">
    <source>
        <dbReference type="EMBL" id="RST58168.1"/>
    </source>
</evidence>
<dbReference type="Proteomes" id="UP000287296">
    <property type="component" value="Unassembled WGS sequence"/>
</dbReference>
<keyword evidence="1" id="KW-0812">Transmembrane</keyword>
<protein>
    <submittedName>
        <fullName evidence="2">Uncharacterized protein</fullName>
    </submittedName>
</protein>
<name>A0A429X449_SIMTE</name>
<dbReference type="RefSeq" id="WP_120115630.1">
    <property type="nucleotide sequence ID" value="NZ_QYTW02000023.1"/>
</dbReference>
<keyword evidence="1" id="KW-1133">Transmembrane helix</keyword>
<dbReference type="InterPro" id="IPR017853">
    <property type="entry name" value="GH"/>
</dbReference>
<dbReference type="EMBL" id="QYTW02000023">
    <property type="protein sequence ID" value="RST58168.1"/>
    <property type="molecule type" value="Genomic_DNA"/>
</dbReference>
<reference evidence="2 3" key="1">
    <citation type="submission" date="2018-12" db="EMBL/GenBank/DDBJ databases">
        <authorList>
            <person name="Sun L."/>
            <person name="Chen Z."/>
        </authorList>
    </citation>
    <scope>NUCLEOTIDE SEQUENCE [LARGE SCALE GENOMIC DNA]</scope>
    <source>
        <strain evidence="2 3">LMG 29736</strain>
    </source>
</reference>
<dbReference type="OrthoDB" id="916275at2"/>